<keyword evidence="5 7" id="KW-0472">Membrane</keyword>
<evidence type="ECO:0000313" key="9">
    <source>
        <dbReference type="EMBL" id="AEE51425.1"/>
    </source>
</evidence>
<organism evidence="9 10">
    <name type="scientific">Haliscomenobacter hydrossis (strain ATCC 27775 / DSM 1100 / LMG 10767 / O)</name>
    <dbReference type="NCBI Taxonomy" id="760192"/>
    <lineage>
        <taxon>Bacteria</taxon>
        <taxon>Pseudomonadati</taxon>
        <taxon>Bacteroidota</taxon>
        <taxon>Saprospiria</taxon>
        <taxon>Saprospirales</taxon>
        <taxon>Haliscomenobacteraceae</taxon>
        <taxon>Haliscomenobacter</taxon>
    </lineage>
</organism>
<proteinExistence type="inferred from homology"/>
<dbReference type="RefSeq" id="WP_013765965.1">
    <property type="nucleotide sequence ID" value="NC_015510.1"/>
</dbReference>
<keyword evidence="3 7" id="KW-1134">Transmembrane beta strand</keyword>
<evidence type="ECO:0000259" key="8">
    <source>
        <dbReference type="Pfam" id="PF07715"/>
    </source>
</evidence>
<dbReference type="InterPro" id="IPR012910">
    <property type="entry name" value="Plug_dom"/>
</dbReference>
<keyword evidence="4 7" id="KW-0812">Transmembrane</keyword>
<dbReference type="STRING" id="760192.Halhy_3571"/>
<keyword evidence="9" id="KW-0675">Receptor</keyword>
<name>F4KXR4_HALH1</name>
<dbReference type="InterPro" id="IPR023997">
    <property type="entry name" value="TonB-dep_OMP_SusC/RagA_CS"/>
</dbReference>
<keyword evidence="10" id="KW-1185">Reference proteome</keyword>
<accession>F4KXR4</accession>
<dbReference type="SUPFAM" id="SSF56935">
    <property type="entry name" value="Porins"/>
    <property type="match status" value="1"/>
</dbReference>
<evidence type="ECO:0000256" key="4">
    <source>
        <dbReference type="ARBA" id="ARBA00022692"/>
    </source>
</evidence>
<keyword evidence="6 7" id="KW-0998">Cell outer membrane</keyword>
<dbReference type="Pfam" id="PF13715">
    <property type="entry name" value="CarbopepD_reg_2"/>
    <property type="match status" value="1"/>
</dbReference>
<comment type="similarity">
    <text evidence="7">Belongs to the TonB-dependent receptor family.</text>
</comment>
<dbReference type="AlphaFoldDB" id="F4KXR4"/>
<evidence type="ECO:0000256" key="6">
    <source>
        <dbReference type="ARBA" id="ARBA00023237"/>
    </source>
</evidence>
<dbReference type="NCBIfam" id="TIGR04057">
    <property type="entry name" value="SusC_RagA_signa"/>
    <property type="match status" value="1"/>
</dbReference>
<evidence type="ECO:0000256" key="2">
    <source>
        <dbReference type="ARBA" id="ARBA00022448"/>
    </source>
</evidence>
<evidence type="ECO:0000256" key="5">
    <source>
        <dbReference type="ARBA" id="ARBA00023136"/>
    </source>
</evidence>
<dbReference type="InterPro" id="IPR023996">
    <property type="entry name" value="TonB-dep_OMP_SusC/RagA"/>
</dbReference>
<dbReference type="SUPFAM" id="SSF49464">
    <property type="entry name" value="Carboxypeptidase regulatory domain-like"/>
    <property type="match status" value="1"/>
</dbReference>
<evidence type="ECO:0000256" key="7">
    <source>
        <dbReference type="PROSITE-ProRule" id="PRU01360"/>
    </source>
</evidence>
<dbReference type="Gene3D" id="2.40.170.20">
    <property type="entry name" value="TonB-dependent receptor, beta-barrel domain"/>
    <property type="match status" value="1"/>
</dbReference>
<dbReference type="EMBL" id="CP002691">
    <property type="protein sequence ID" value="AEE51425.1"/>
    <property type="molecule type" value="Genomic_DNA"/>
</dbReference>
<dbReference type="NCBIfam" id="TIGR04056">
    <property type="entry name" value="OMP_RagA_SusC"/>
    <property type="match status" value="1"/>
</dbReference>
<protein>
    <submittedName>
        <fullName evidence="9">TonB-dependent receptor plug</fullName>
    </submittedName>
</protein>
<dbReference type="InterPro" id="IPR036942">
    <property type="entry name" value="Beta-barrel_TonB_sf"/>
</dbReference>
<dbReference type="InterPro" id="IPR037066">
    <property type="entry name" value="Plug_dom_sf"/>
</dbReference>
<dbReference type="KEGG" id="hhy:Halhy_3571"/>
<sequence>MSAKNRKFLYRTIWYSLKSKTLQFMKTSLQILPMLCKMLKLPLFHVLTLMLFCGFAHAHKGFGQDILNTPLTLNVKDVEVKKALQLIEKQVEVKFVYSSSAIDATHKVSINANSKKLELILNELLNPLEVSYVIAKNRILLKKESLGMVPKIEKTQLEEPVQMIAQTVKGKITDEKGELLIGANILLKGTTSGTVTNIDGYYELQVPDANAVLVISYTGFVTQEVVVGNRTEVDIILVSDARALDEVVVIGYGTQKKENLTGAVSTIDSKAIENRPVSNVANALQGLASGLVITRGTGQPGSEGIGIQIRGATSANGNVEPLVILDGVTVSSFTLQTLNPNDIENISVLKDAAAAAIYGAQAAGGVILITTKKGKSGKTVFDYSNQIGVDWALNVPERLPLLEEAEYANLARKNAGSGPEYNDQEMQRIRDNIPYVVNPSDTTRYIFYNQEDLISQVVRDYTPMQTHNLSARGGNDKTNFLISLGYYGKQGAFKVGSDRLDRYNLRINLGTQLTKHLSLDSRIAYTLQQQQAPSTGADGSGLLYQVYRLRTRYPIFTPEGRLNGGAGSSANNTYALLREGGYNNIDRNFFDGVFTFTAANFIKGLKLKAVLGQQYRFGQREFFARTVELWGRFTPIFYLNNPNSFSRTNELTKNTNLQYLADYDLALGKNKFHILAGYQWEDNRFEGVTTSSNSLVSNDRPTLNLGNDLTKSNSETINTYAFQSVFGRFNYSFNDKYLVEATVRVDESSRLAPGLRTKTFPSASVGWNLHREPWFNKTLPFVSGFKLRASWGRLGNALGIGLYDYLSLLTRGSALVLGGSEARTSYFFENTVPSSELSWETIETSNGGLDIALLKNRLQISADYYVKFNKNMLTPLQLPATFGVGTPRINNGELKSWGWETELNYRSKAGAKFTYSVGVNVSDNQNELISYAGRRVLNAGSVSLLEGYPLNTFWGYLTDGYFQNADDVTAHAFQDSRTGAGDVKFIDRNGDGRLTVGKGSPEDPGDLVLLGTDQPRFTFGLNLSLQWKGIDFSAFIQGVGKRNFLPNGEALQPLSQSWKQPLAIHRDYWTPENPNAAFPRPFLQGAFRYLPSDKWIMNGQYARLKNIQIGYTLPANLLKKVKLSRARIFVTGQDLFTVSQLGIFDNYFNPEQRSGVENDYPFFGTAAVGLNLSF</sequence>
<evidence type="ECO:0000313" key="10">
    <source>
        <dbReference type="Proteomes" id="UP000008461"/>
    </source>
</evidence>
<dbReference type="HOGENOM" id="CLU_004317_1_1_10"/>
<reference key="2">
    <citation type="submission" date="2011-04" db="EMBL/GenBank/DDBJ databases">
        <title>Complete sequence of chromosome of Haliscomenobacter hydrossis DSM 1100.</title>
        <authorList>
            <consortium name="US DOE Joint Genome Institute (JGI-PGF)"/>
            <person name="Lucas S."/>
            <person name="Han J."/>
            <person name="Lapidus A."/>
            <person name="Bruce D."/>
            <person name="Goodwin L."/>
            <person name="Pitluck S."/>
            <person name="Peters L."/>
            <person name="Kyrpides N."/>
            <person name="Mavromatis K."/>
            <person name="Ivanova N."/>
            <person name="Ovchinnikova G."/>
            <person name="Pagani I."/>
            <person name="Daligault H."/>
            <person name="Detter J.C."/>
            <person name="Han C."/>
            <person name="Land M."/>
            <person name="Hauser L."/>
            <person name="Markowitz V."/>
            <person name="Cheng J.-F."/>
            <person name="Hugenholtz P."/>
            <person name="Woyke T."/>
            <person name="Wu D."/>
            <person name="Verbarg S."/>
            <person name="Frueling A."/>
            <person name="Brambilla E."/>
            <person name="Klenk H.-P."/>
            <person name="Eisen J.A."/>
        </authorList>
    </citation>
    <scope>NUCLEOTIDE SEQUENCE</scope>
    <source>
        <strain>DSM 1100</strain>
    </source>
</reference>
<dbReference type="Pfam" id="PF07715">
    <property type="entry name" value="Plug"/>
    <property type="match status" value="1"/>
</dbReference>
<keyword evidence="2 7" id="KW-0813">Transport</keyword>
<evidence type="ECO:0000256" key="3">
    <source>
        <dbReference type="ARBA" id="ARBA00022452"/>
    </source>
</evidence>
<reference evidence="9 10" key="1">
    <citation type="journal article" date="2011" name="Stand. Genomic Sci.">
        <title>Complete genome sequence of Haliscomenobacter hydrossis type strain (O).</title>
        <authorList>
            <consortium name="US DOE Joint Genome Institute (JGI-PGF)"/>
            <person name="Daligault H."/>
            <person name="Lapidus A."/>
            <person name="Zeytun A."/>
            <person name="Nolan M."/>
            <person name="Lucas S."/>
            <person name="Del Rio T.G."/>
            <person name="Tice H."/>
            <person name="Cheng J.F."/>
            <person name="Tapia R."/>
            <person name="Han C."/>
            <person name="Goodwin L."/>
            <person name="Pitluck S."/>
            <person name="Liolios K."/>
            <person name="Pagani I."/>
            <person name="Ivanova N."/>
            <person name="Huntemann M."/>
            <person name="Mavromatis K."/>
            <person name="Mikhailova N."/>
            <person name="Pati A."/>
            <person name="Chen A."/>
            <person name="Palaniappan K."/>
            <person name="Land M."/>
            <person name="Hauser L."/>
            <person name="Brambilla E.M."/>
            <person name="Rohde M."/>
            <person name="Verbarg S."/>
            <person name="Goker M."/>
            <person name="Bristow J."/>
            <person name="Eisen J.A."/>
            <person name="Markowitz V."/>
            <person name="Hugenholtz P."/>
            <person name="Kyrpides N.C."/>
            <person name="Klenk H.P."/>
            <person name="Woyke T."/>
        </authorList>
    </citation>
    <scope>NUCLEOTIDE SEQUENCE [LARGE SCALE GENOMIC DNA]</scope>
    <source>
        <strain evidence="10">ATCC 27775 / DSM 1100 / LMG 10767 / O</strain>
    </source>
</reference>
<gene>
    <name evidence="9" type="ordered locus">Halhy_3571</name>
</gene>
<dbReference type="Gene3D" id="2.170.130.10">
    <property type="entry name" value="TonB-dependent receptor, plug domain"/>
    <property type="match status" value="1"/>
</dbReference>
<dbReference type="PROSITE" id="PS52016">
    <property type="entry name" value="TONB_DEPENDENT_REC_3"/>
    <property type="match status" value="1"/>
</dbReference>
<evidence type="ECO:0000256" key="1">
    <source>
        <dbReference type="ARBA" id="ARBA00004571"/>
    </source>
</evidence>
<dbReference type="InterPro" id="IPR008969">
    <property type="entry name" value="CarboxyPept-like_regulatory"/>
</dbReference>
<dbReference type="eggNOG" id="COG1629">
    <property type="taxonomic scope" value="Bacteria"/>
</dbReference>
<dbReference type="InterPro" id="IPR039426">
    <property type="entry name" value="TonB-dep_rcpt-like"/>
</dbReference>
<dbReference type="GO" id="GO:0009279">
    <property type="term" value="C:cell outer membrane"/>
    <property type="evidence" value="ECO:0007669"/>
    <property type="project" value="UniProtKB-SubCell"/>
</dbReference>
<dbReference type="FunFam" id="2.170.130.10:FF:000003">
    <property type="entry name" value="SusC/RagA family TonB-linked outer membrane protein"/>
    <property type="match status" value="1"/>
</dbReference>
<dbReference type="Proteomes" id="UP000008461">
    <property type="component" value="Chromosome"/>
</dbReference>
<dbReference type="Gene3D" id="2.60.40.1120">
    <property type="entry name" value="Carboxypeptidase-like, regulatory domain"/>
    <property type="match status" value="1"/>
</dbReference>
<comment type="subcellular location">
    <subcellularLocation>
        <location evidence="1 7">Cell outer membrane</location>
        <topology evidence="1 7">Multi-pass membrane protein</topology>
    </subcellularLocation>
</comment>
<feature type="domain" description="TonB-dependent receptor plug" evidence="8">
    <location>
        <begin position="257"/>
        <end position="366"/>
    </location>
</feature>